<dbReference type="AlphaFoldDB" id="A0A1W1UJ74"/>
<dbReference type="OrthoDB" id="9889340at2"/>
<name>A0A1W1UJ74_9DEIO</name>
<sequence length="102" mass="11756">MKAFVHISGDQPGLIGWGCFDVMLDGIKAGLDRLPHLDREEVFSEWCYELYIEEFNQILLSINSHLLEKALITESFAIFWNTEILPLVEIDPRYQGVCTPVR</sequence>
<dbReference type="RefSeq" id="WP_084045865.1">
    <property type="nucleotide sequence ID" value="NZ_FWWU01000005.1"/>
</dbReference>
<evidence type="ECO:0000313" key="2">
    <source>
        <dbReference type="Proteomes" id="UP000192582"/>
    </source>
</evidence>
<evidence type="ECO:0000313" key="1">
    <source>
        <dbReference type="EMBL" id="SMB81168.1"/>
    </source>
</evidence>
<accession>A0A1W1UJ74</accession>
<dbReference type="EMBL" id="FWWU01000005">
    <property type="protein sequence ID" value="SMB81168.1"/>
    <property type="molecule type" value="Genomic_DNA"/>
</dbReference>
<protein>
    <submittedName>
        <fullName evidence="1">Uncharacterized protein</fullName>
    </submittedName>
</protein>
<dbReference type="Proteomes" id="UP000192582">
    <property type="component" value="Unassembled WGS sequence"/>
</dbReference>
<dbReference type="STRING" id="695939.SAMN00790413_04488"/>
<organism evidence="1 2">
    <name type="scientific">Deinococcus hopiensis KR-140</name>
    <dbReference type="NCBI Taxonomy" id="695939"/>
    <lineage>
        <taxon>Bacteria</taxon>
        <taxon>Thermotogati</taxon>
        <taxon>Deinococcota</taxon>
        <taxon>Deinococci</taxon>
        <taxon>Deinococcales</taxon>
        <taxon>Deinococcaceae</taxon>
        <taxon>Deinococcus</taxon>
    </lineage>
</organism>
<gene>
    <name evidence="1" type="ORF">SAMN00790413_04488</name>
</gene>
<reference evidence="1 2" key="1">
    <citation type="submission" date="2017-04" db="EMBL/GenBank/DDBJ databases">
        <authorList>
            <person name="Afonso C.L."/>
            <person name="Miller P.J."/>
            <person name="Scott M.A."/>
            <person name="Spackman E."/>
            <person name="Goraichik I."/>
            <person name="Dimitrov K.M."/>
            <person name="Suarez D.L."/>
            <person name="Swayne D.E."/>
        </authorList>
    </citation>
    <scope>NUCLEOTIDE SEQUENCE [LARGE SCALE GENOMIC DNA]</scope>
    <source>
        <strain evidence="1 2">KR-140</strain>
    </source>
</reference>
<proteinExistence type="predicted"/>
<keyword evidence="2" id="KW-1185">Reference proteome</keyword>